<keyword evidence="1" id="KW-0472">Membrane</keyword>
<organism evidence="2 3">
    <name type="scientific">Biomphalaria pfeifferi</name>
    <name type="common">Bloodfluke planorb</name>
    <name type="synonym">Freshwater snail</name>
    <dbReference type="NCBI Taxonomy" id="112525"/>
    <lineage>
        <taxon>Eukaryota</taxon>
        <taxon>Metazoa</taxon>
        <taxon>Spiralia</taxon>
        <taxon>Lophotrochozoa</taxon>
        <taxon>Mollusca</taxon>
        <taxon>Gastropoda</taxon>
        <taxon>Heterobranchia</taxon>
        <taxon>Euthyneura</taxon>
        <taxon>Panpulmonata</taxon>
        <taxon>Hygrophila</taxon>
        <taxon>Lymnaeoidea</taxon>
        <taxon>Planorbidae</taxon>
        <taxon>Biomphalaria</taxon>
    </lineage>
</organism>
<evidence type="ECO:0000256" key="1">
    <source>
        <dbReference type="SAM" id="Phobius"/>
    </source>
</evidence>
<keyword evidence="3" id="KW-1185">Reference proteome</keyword>
<name>A0AAD8C9H4_BIOPF</name>
<gene>
    <name evidence="2" type="ORF">Bpfe_001859</name>
</gene>
<proteinExistence type="predicted"/>
<protein>
    <submittedName>
        <fullName evidence="2">Uncharacterized protein</fullName>
    </submittedName>
</protein>
<evidence type="ECO:0000313" key="3">
    <source>
        <dbReference type="Proteomes" id="UP001233172"/>
    </source>
</evidence>
<reference evidence="2" key="2">
    <citation type="submission" date="2023-04" db="EMBL/GenBank/DDBJ databases">
        <authorList>
            <person name="Bu L."/>
            <person name="Lu L."/>
            <person name="Laidemitt M.R."/>
            <person name="Zhang S.M."/>
            <person name="Mutuku M."/>
            <person name="Mkoji G."/>
            <person name="Steinauer M."/>
            <person name="Loker E.S."/>
        </authorList>
    </citation>
    <scope>NUCLEOTIDE SEQUENCE</scope>
    <source>
        <strain evidence="2">KasaAsao</strain>
        <tissue evidence="2">Whole Snail</tissue>
    </source>
</reference>
<comment type="caution">
    <text evidence="2">The sequence shown here is derived from an EMBL/GenBank/DDBJ whole genome shotgun (WGS) entry which is preliminary data.</text>
</comment>
<dbReference type="Proteomes" id="UP001233172">
    <property type="component" value="Unassembled WGS sequence"/>
</dbReference>
<feature type="transmembrane region" description="Helical" evidence="1">
    <location>
        <begin position="59"/>
        <end position="78"/>
    </location>
</feature>
<reference evidence="2" key="1">
    <citation type="journal article" date="2023" name="PLoS Negl. Trop. Dis.">
        <title>A genome sequence for Biomphalaria pfeifferi, the major vector snail for the human-infecting parasite Schistosoma mansoni.</title>
        <authorList>
            <person name="Bu L."/>
            <person name="Lu L."/>
            <person name="Laidemitt M.R."/>
            <person name="Zhang S.M."/>
            <person name="Mutuku M."/>
            <person name="Mkoji G."/>
            <person name="Steinauer M."/>
            <person name="Loker E.S."/>
        </authorList>
    </citation>
    <scope>NUCLEOTIDE SEQUENCE</scope>
    <source>
        <strain evidence="2">KasaAsao</strain>
    </source>
</reference>
<keyword evidence="1" id="KW-0812">Transmembrane</keyword>
<keyword evidence="1" id="KW-1133">Transmembrane helix</keyword>
<evidence type="ECO:0000313" key="2">
    <source>
        <dbReference type="EMBL" id="KAK0068896.1"/>
    </source>
</evidence>
<accession>A0AAD8C9H4</accession>
<sequence length="134" mass="15789">MKTYPAESIVTDTMSITGSEDELYTVNLWNVTEPIMLLEEIDLIQNLELRRRNNRDAQIAYLCLIFLVCLMLLCLYLLRGFHSRNTYKRDHSLHYMEHLPYVNDVVLAKAKYLPMFHKENLFTTVYVHDCGTDP</sequence>
<dbReference type="EMBL" id="JASAOG010000004">
    <property type="protein sequence ID" value="KAK0068896.1"/>
    <property type="molecule type" value="Genomic_DNA"/>
</dbReference>
<dbReference type="AlphaFoldDB" id="A0AAD8C9H4"/>